<proteinExistence type="inferred from homology"/>
<keyword evidence="5" id="KW-0408">Iron</keyword>
<dbReference type="GO" id="GO:0019448">
    <property type="term" value="P:L-cysteine catabolic process"/>
    <property type="evidence" value="ECO:0007669"/>
    <property type="project" value="TreeGrafter"/>
</dbReference>
<dbReference type="InterPro" id="IPR014710">
    <property type="entry name" value="RmlC-like_jellyroll"/>
</dbReference>
<comment type="similarity">
    <text evidence="1">Belongs to the cysteine dioxygenase family.</text>
</comment>
<evidence type="ECO:0000313" key="6">
    <source>
        <dbReference type="EMBL" id="QID06313.1"/>
    </source>
</evidence>
<keyword evidence="3 6" id="KW-0223">Dioxygenase</keyword>
<dbReference type="InterPro" id="IPR010300">
    <property type="entry name" value="CDO_1"/>
</dbReference>
<dbReference type="GO" id="GO:0008198">
    <property type="term" value="F:ferrous iron binding"/>
    <property type="evidence" value="ECO:0007669"/>
    <property type="project" value="TreeGrafter"/>
</dbReference>
<accession>A0A6G6ACZ9</accession>
<dbReference type="Gene3D" id="2.60.120.10">
    <property type="entry name" value="Jelly Rolls"/>
    <property type="match status" value="1"/>
</dbReference>
<dbReference type="Pfam" id="PF05995">
    <property type="entry name" value="CDO_I"/>
    <property type="match status" value="1"/>
</dbReference>
<evidence type="ECO:0000256" key="4">
    <source>
        <dbReference type="ARBA" id="ARBA00023002"/>
    </source>
</evidence>
<keyword evidence="4" id="KW-0560">Oxidoreductase</keyword>
<evidence type="ECO:0000256" key="2">
    <source>
        <dbReference type="ARBA" id="ARBA00022723"/>
    </source>
</evidence>
<dbReference type="InterPro" id="IPR011051">
    <property type="entry name" value="RmlC_Cupin_sf"/>
</dbReference>
<dbReference type="EMBL" id="MN175499">
    <property type="protein sequence ID" value="QID06313.1"/>
    <property type="molecule type" value="Genomic_DNA"/>
</dbReference>
<evidence type="ECO:0000256" key="1">
    <source>
        <dbReference type="ARBA" id="ARBA00006622"/>
    </source>
</evidence>
<organism evidence="6">
    <name type="scientific">Borely moumouvirus</name>
    <dbReference type="NCBI Taxonomy" id="2712067"/>
    <lineage>
        <taxon>Viruses</taxon>
        <taxon>Varidnaviria</taxon>
        <taxon>Bamfordvirae</taxon>
        <taxon>Nucleocytoviricota</taxon>
        <taxon>Megaviricetes</taxon>
        <taxon>Imitervirales</taxon>
        <taxon>Mimiviridae</taxon>
        <taxon>Megamimivirinae</taxon>
        <taxon>Moumouvirus</taxon>
    </lineage>
</organism>
<protein>
    <submittedName>
        <fullName evidence="6">I cysteine dioxygenase</fullName>
    </submittedName>
</protein>
<keyword evidence="2" id="KW-0479">Metal-binding</keyword>
<name>A0A6G6ACZ9_9VIRU</name>
<sequence length="154" mass="18690">MFYIYIMNTLDKLIDKLEKNFIKETDVINFIDIFREYNGDDWVSFVQFNDKYNKVLIKRTEYFELYLIFWNENQKSDIHDHPHQGCLMKILSGELQEREYINLNGEIKQSHSNILKKDNIVYKSGNEILHQIFSPQKSVSIHLYSPPFYEYQKY</sequence>
<reference evidence="6" key="1">
    <citation type="submission" date="2019-07" db="EMBL/GenBank/DDBJ databases">
        <title>The discovery of a new lineage B mimivirus raises questions about particles surface fibrils.</title>
        <authorList>
            <person name="Silva L.K.S."/>
            <person name="Rodrigues R.A.L."/>
            <person name="Andrade A.C.S.P."/>
            <person name="Hikida H."/>
            <person name="Andreani J."/>
            <person name="Levasseur A."/>
            <person name="La Scola B."/>
            <person name="Abrahao J.S."/>
        </authorList>
    </citation>
    <scope>NUCLEOTIDE SEQUENCE</scope>
    <source>
        <strain evidence="6">B60</strain>
    </source>
</reference>
<dbReference type="CDD" id="cd10548">
    <property type="entry name" value="cupin_CDO"/>
    <property type="match status" value="1"/>
</dbReference>
<evidence type="ECO:0000256" key="5">
    <source>
        <dbReference type="ARBA" id="ARBA00023004"/>
    </source>
</evidence>
<dbReference type="PANTHER" id="PTHR12918:SF1">
    <property type="entry name" value="CYSTEINE DIOXYGENASE TYPE 1"/>
    <property type="match status" value="1"/>
</dbReference>
<dbReference type="PANTHER" id="PTHR12918">
    <property type="entry name" value="CYSTEINE DIOXYGENASE"/>
    <property type="match status" value="1"/>
</dbReference>
<evidence type="ECO:0000256" key="3">
    <source>
        <dbReference type="ARBA" id="ARBA00022964"/>
    </source>
</evidence>
<dbReference type="SUPFAM" id="SSF51182">
    <property type="entry name" value="RmlC-like cupins"/>
    <property type="match status" value="1"/>
</dbReference>
<dbReference type="GO" id="GO:0017172">
    <property type="term" value="F:cysteine dioxygenase activity"/>
    <property type="evidence" value="ECO:0007669"/>
    <property type="project" value="TreeGrafter"/>
</dbReference>